<feature type="disulfide bond" evidence="7">
    <location>
        <begin position="650"/>
        <end position="659"/>
    </location>
</feature>
<keyword evidence="2 9" id="KW-0812">Transmembrane</keyword>
<evidence type="ECO:0000256" key="1">
    <source>
        <dbReference type="ARBA" id="ARBA00004479"/>
    </source>
</evidence>
<dbReference type="GO" id="GO:0009897">
    <property type="term" value="C:external side of plasma membrane"/>
    <property type="evidence" value="ECO:0007669"/>
    <property type="project" value="TreeGrafter"/>
</dbReference>
<accession>A0AAU9ZXS0</accession>
<evidence type="ECO:0000256" key="8">
    <source>
        <dbReference type="PROSITE-ProRule" id="PRU00276"/>
    </source>
</evidence>
<evidence type="ECO:0000256" key="9">
    <source>
        <dbReference type="SAM" id="Phobius"/>
    </source>
</evidence>
<comment type="caution">
    <text evidence="14">The sequence shown here is derived from an EMBL/GenBank/DDBJ whole genome shotgun (WGS) entry which is preliminary data.</text>
</comment>
<evidence type="ECO:0000256" key="7">
    <source>
        <dbReference type="PROSITE-ProRule" id="PRU00076"/>
    </source>
</evidence>
<dbReference type="PRINTS" id="PR00289">
    <property type="entry name" value="DISINTEGRIN"/>
</dbReference>
<sequence length="736" mass="84163">MRSVWASLPQHRWLLLAMLLLEAVGDDLLFDPNWGFDSYEITVPKILNFRKEERDGDSSLTYLLEIQGKKRVIHLWPKKFLLPRHLPVFSFTQEGSLIEDFPYIPNKCNYMGSVEGAQESEVTLSTCMGGLRGVLNIDSSYYQIEPLRSSSSFEHIVYLLSKDEFSNQTCGVVDEETDGQTIQQEETARRGSFHKSYKHQKYLELLMVFDVTRFLYLRRNYSRTVGEAILLTSIIDTYFHEVRLKVVLKAIEIWTMGDQIYTLYPTLSEVLGQFVLYKRRSLHFRLPSDWAHLYIGRRFKDAMAWSWGRVCEEYHAGSTCTIQYVNMLGPATWTAHELGHSVGMKHDEEYCQCRGRKSCVMGTGRTGFSNCSYDQYVLHISYKISYCLAKIPENIFMIPRCGNKIVEDKEECDCGSKEECQKDPCCEPDCKWKEGVNCSTGLCCHKCNFLPSGYVCRQEENECDLAEYCDGLSGFCPKDSYKQDGTPCRSRGLCFSKGCRSKNTQCQRIFGPTAKEAPPQCYDAVNKIGDQYGNCGISRSRYLKCDRDNAICGRLQCINVKDIPKLPDHTIIIATYLKTDNLICWGTGYHESMIATEVADMGRINDGTFCNPNKVCINTTCVDSDILKFDCLPAKCKGRGVCNDKKNCHCVYGWEPPFCEEVGFGGSIDSGPPGPRAEEVRSSFPVLYIMVMRIILFIASVIIVFFRQLIKNWYHKRWQKQSVKSQPETDDVKSQM</sequence>
<feature type="binding site" evidence="8">
    <location>
        <position position="346"/>
    </location>
    <ligand>
        <name>Zn(2+)</name>
        <dbReference type="ChEBI" id="CHEBI:29105"/>
        <note>catalytic</note>
    </ligand>
</feature>
<evidence type="ECO:0000256" key="5">
    <source>
        <dbReference type="ARBA" id="ARBA00023157"/>
    </source>
</evidence>
<evidence type="ECO:0000259" key="11">
    <source>
        <dbReference type="PROSITE" id="PS50026"/>
    </source>
</evidence>
<dbReference type="GO" id="GO:1990913">
    <property type="term" value="C:sperm head plasma membrane"/>
    <property type="evidence" value="ECO:0007669"/>
    <property type="project" value="TreeGrafter"/>
</dbReference>
<dbReference type="PANTHER" id="PTHR11905">
    <property type="entry name" value="ADAM A DISINTEGRIN AND METALLOPROTEASE DOMAIN"/>
    <property type="match status" value="1"/>
</dbReference>
<feature type="domain" description="Disintegrin" evidence="12">
    <location>
        <begin position="398"/>
        <end position="484"/>
    </location>
</feature>
<proteinExistence type="predicted"/>
<dbReference type="GeneID" id="127232974"/>
<dbReference type="KEGG" id="prob:127232974"/>
<dbReference type="InterPro" id="IPR001590">
    <property type="entry name" value="Peptidase_M12B"/>
</dbReference>
<keyword evidence="8" id="KW-0479">Metal-binding</keyword>
<dbReference type="InterPro" id="IPR001762">
    <property type="entry name" value="Disintegrin_dom"/>
</dbReference>
<reference evidence="14" key="1">
    <citation type="submission" date="2022-06" db="EMBL/GenBank/DDBJ databases">
        <authorList>
            <person name="Andreotti S."/>
            <person name="Wyler E."/>
        </authorList>
    </citation>
    <scope>NUCLEOTIDE SEQUENCE</scope>
</reference>
<dbReference type="CTD" id="11085"/>
<name>A0AAU9ZXS0_PHORO</name>
<dbReference type="PROSITE" id="PS00427">
    <property type="entry name" value="DISINTEGRIN_1"/>
    <property type="match status" value="1"/>
</dbReference>
<dbReference type="InterPro" id="IPR000742">
    <property type="entry name" value="EGF"/>
</dbReference>
<keyword evidence="4 9" id="KW-0472">Membrane</keyword>
<dbReference type="GO" id="GO:0006508">
    <property type="term" value="P:proteolysis"/>
    <property type="evidence" value="ECO:0007669"/>
    <property type="project" value="InterPro"/>
</dbReference>
<dbReference type="InterPro" id="IPR018358">
    <property type="entry name" value="Disintegrin_CS"/>
</dbReference>
<dbReference type="EMBL" id="CALSGD010001524">
    <property type="protein sequence ID" value="CAH6927612.1"/>
    <property type="molecule type" value="Genomic_DNA"/>
</dbReference>
<dbReference type="GO" id="GO:0008584">
    <property type="term" value="P:male gonad development"/>
    <property type="evidence" value="ECO:0007669"/>
    <property type="project" value="TreeGrafter"/>
</dbReference>
<dbReference type="SMART" id="SM00050">
    <property type="entry name" value="DISIN"/>
    <property type="match status" value="1"/>
</dbReference>
<dbReference type="Gene3D" id="4.10.70.10">
    <property type="entry name" value="Disintegrin domain"/>
    <property type="match status" value="1"/>
</dbReference>
<dbReference type="SMART" id="SM00608">
    <property type="entry name" value="ACR"/>
    <property type="match status" value="1"/>
</dbReference>
<feature type="chain" id="PRO_5043314378" evidence="10">
    <location>
        <begin position="26"/>
        <end position="736"/>
    </location>
</feature>
<evidence type="ECO:0000313" key="14">
    <source>
        <dbReference type="EMBL" id="CAH6927612.1"/>
    </source>
</evidence>
<dbReference type="Gene3D" id="3.40.390.10">
    <property type="entry name" value="Collagenase (Catalytic Domain)"/>
    <property type="match status" value="1"/>
</dbReference>
<feature type="binding site" evidence="8">
    <location>
        <position position="340"/>
    </location>
    <ligand>
        <name>Zn(2+)</name>
        <dbReference type="ChEBI" id="CHEBI:29105"/>
        <note>catalytic</note>
    </ligand>
</feature>
<dbReference type="InterPro" id="IPR006586">
    <property type="entry name" value="ADAM_Cys-rich"/>
</dbReference>
<dbReference type="PROSITE" id="PS50214">
    <property type="entry name" value="DISINTEGRIN_2"/>
    <property type="match status" value="1"/>
</dbReference>
<dbReference type="SUPFAM" id="SSF55486">
    <property type="entry name" value="Metalloproteases ('zincins'), catalytic domain"/>
    <property type="match status" value="1"/>
</dbReference>
<evidence type="ECO:0000256" key="10">
    <source>
        <dbReference type="SAM" id="SignalP"/>
    </source>
</evidence>
<dbReference type="AlphaFoldDB" id="A0AAU9ZXS0"/>
<feature type="binding site" evidence="8">
    <location>
        <position position="336"/>
    </location>
    <ligand>
        <name>Zn(2+)</name>
        <dbReference type="ChEBI" id="CHEBI:29105"/>
        <note>catalytic</note>
    </ligand>
</feature>
<dbReference type="Proteomes" id="UP001152836">
    <property type="component" value="Unassembled WGS sequence"/>
</dbReference>
<dbReference type="Pfam" id="PF01421">
    <property type="entry name" value="Reprolysin"/>
    <property type="match status" value="1"/>
</dbReference>
<evidence type="ECO:0000259" key="12">
    <source>
        <dbReference type="PROSITE" id="PS50214"/>
    </source>
</evidence>
<dbReference type="FunFam" id="4.10.70.10:FF:000001">
    <property type="entry name" value="Disintegrin and metalloproteinase domain-containing protein 22"/>
    <property type="match status" value="1"/>
</dbReference>
<keyword evidence="15" id="KW-1185">Reference proteome</keyword>
<evidence type="ECO:0000256" key="2">
    <source>
        <dbReference type="ARBA" id="ARBA00022692"/>
    </source>
</evidence>
<dbReference type="Pfam" id="PF08516">
    <property type="entry name" value="ADAM_CR"/>
    <property type="match status" value="1"/>
</dbReference>
<dbReference type="GO" id="GO:0004222">
    <property type="term" value="F:metalloendopeptidase activity"/>
    <property type="evidence" value="ECO:0007669"/>
    <property type="project" value="InterPro"/>
</dbReference>
<organism evidence="14 15">
    <name type="scientific">Phodopus roborovskii</name>
    <name type="common">Roborovski's desert hamster</name>
    <name type="synonym">Cricetulus roborovskii</name>
    <dbReference type="NCBI Taxonomy" id="109678"/>
    <lineage>
        <taxon>Eukaryota</taxon>
        <taxon>Metazoa</taxon>
        <taxon>Chordata</taxon>
        <taxon>Craniata</taxon>
        <taxon>Vertebrata</taxon>
        <taxon>Euteleostomi</taxon>
        <taxon>Mammalia</taxon>
        <taxon>Eutheria</taxon>
        <taxon>Euarchontoglires</taxon>
        <taxon>Glires</taxon>
        <taxon>Rodentia</taxon>
        <taxon>Myomorpha</taxon>
        <taxon>Muroidea</taxon>
        <taxon>Cricetidae</taxon>
        <taxon>Cricetinae</taxon>
        <taxon>Phodopus</taxon>
    </lineage>
</organism>
<feature type="transmembrane region" description="Helical" evidence="9">
    <location>
        <begin position="686"/>
        <end position="710"/>
    </location>
</feature>
<dbReference type="InterPro" id="IPR036436">
    <property type="entry name" value="Disintegrin_dom_sf"/>
</dbReference>
<keyword evidence="10" id="KW-0732">Signal</keyword>
<dbReference type="Pfam" id="PF00200">
    <property type="entry name" value="Disintegrin"/>
    <property type="match status" value="1"/>
</dbReference>
<dbReference type="Pfam" id="PF01562">
    <property type="entry name" value="Pep_M12B_propep"/>
    <property type="match status" value="1"/>
</dbReference>
<evidence type="ECO:0000256" key="4">
    <source>
        <dbReference type="ARBA" id="ARBA00023136"/>
    </source>
</evidence>
<keyword evidence="8" id="KW-0862">Zinc</keyword>
<feature type="domain" description="EGF-like" evidence="11">
    <location>
        <begin position="627"/>
        <end position="660"/>
    </location>
</feature>
<feature type="disulfide bond" evidence="6">
    <location>
        <begin position="456"/>
        <end position="476"/>
    </location>
</feature>
<evidence type="ECO:0000313" key="15">
    <source>
        <dbReference type="Proteomes" id="UP001152836"/>
    </source>
</evidence>
<dbReference type="CDD" id="cd04269">
    <property type="entry name" value="ZnMc_adamalysin_II_like"/>
    <property type="match status" value="1"/>
</dbReference>
<evidence type="ECO:0000256" key="6">
    <source>
        <dbReference type="PROSITE-ProRule" id="PRU00068"/>
    </source>
</evidence>
<evidence type="ECO:0000256" key="3">
    <source>
        <dbReference type="ARBA" id="ARBA00022989"/>
    </source>
</evidence>
<feature type="active site" evidence="8">
    <location>
        <position position="337"/>
    </location>
</feature>
<keyword evidence="7" id="KW-0245">EGF-like domain</keyword>
<feature type="domain" description="Peptidase M12B" evidence="13">
    <location>
        <begin position="201"/>
        <end position="392"/>
    </location>
</feature>
<dbReference type="GO" id="GO:0046872">
    <property type="term" value="F:metal ion binding"/>
    <property type="evidence" value="ECO:0007669"/>
    <property type="project" value="UniProtKB-KW"/>
</dbReference>
<keyword evidence="3 9" id="KW-1133">Transmembrane helix</keyword>
<dbReference type="InterPro" id="IPR034027">
    <property type="entry name" value="Reprolysin_adamalysin"/>
</dbReference>
<dbReference type="InterPro" id="IPR024079">
    <property type="entry name" value="MetalloPept_cat_dom_sf"/>
</dbReference>
<evidence type="ECO:0000259" key="13">
    <source>
        <dbReference type="PROSITE" id="PS50215"/>
    </source>
</evidence>
<protein>
    <submittedName>
        <fullName evidence="14">Adam30 protein</fullName>
    </submittedName>
</protein>
<keyword evidence="5 7" id="KW-1015">Disulfide bond</keyword>
<dbReference type="PROSITE" id="PS01186">
    <property type="entry name" value="EGF_2"/>
    <property type="match status" value="1"/>
</dbReference>
<dbReference type="RefSeq" id="XP_051055241.1">
    <property type="nucleotide sequence ID" value="XM_051199284.1"/>
</dbReference>
<comment type="subcellular location">
    <subcellularLocation>
        <location evidence="1">Membrane</location>
        <topology evidence="1">Single-pass type I membrane protein</topology>
    </subcellularLocation>
</comment>
<dbReference type="SUPFAM" id="SSF57552">
    <property type="entry name" value="Blood coagulation inhibitor (disintegrin)"/>
    <property type="match status" value="1"/>
</dbReference>
<feature type="signal peptide" evidence="10">
    <location>
        <begin position="1"/>
        <end position="25"/>
    </location>
</feature>
<comment type="caution">
    <text evidence="7">Lacks conserved residue(s) required for the propagation of feature annotation.</text>
</comment>
<gene>
    <name evidence="14" type="primary">Adam30</name>
    <name evidence="14" type="ORF">PHOROB_LOCUS12962</name>
</gene>
<dbReference type="InterPro" id="IPR002870">
    <property type="entry name" value="Peptidase_M12B_N"/>
</dbReference>
<dbReference type="PANTHER" id="PTHR11905:SF148">
    <property type="entry name" value="DISINTEGRIN AND METALLOPROTEINASE DOMAIN-CONTAINING PROTEIN 30"/>
    <property type="match status" value="1"/>
</dbReference>
<dbReference type="PROSITE" id="PS50215">
    <property type="entry name" value="ADAM_MEPRO"/>
    <property type="match status" value="1"/>
</dbReference>
<dbReference type="PROSITE" id="PS50026">
    <property type="entry name" value="EGF_3"/>
    <property type="match status" value="1"/>
</dbReference>